<keyword evidence="2" id="KW-0472">Membrane</keyword>
<proteinExistence type="predicted"/>
<dbReference type="GO" id="GO:0015628">
    <property type="term" value="P:protein secretion by the type II secretion system"/>
    <property type="evidence" value="ECO:0007669"/>
    <property type="project" value="InterPro"/>
</dbReference>
<evidence type="ECO:0000313" key="3">
    <source>
        <dbReference type="EMBL" id="PVY32247.1"/>
    </source>
</evidence>
<keyword evidence="1" id="KW-0488">Methylation</keyword>
<dbReference type="NCBIfam" id="TIGR02532">
    <property type="entry name" value="IV_pilin_GFxxxE"/>
    <property type="match status" value="1"/>
</dbReference>
<dbReference type="PRINTS" id="PR00813">
    <property type="entry name" value="BCTERIALGSPG"/>
</dbReference>
<feature type="transmembrane region" description="Helical" evidence="2">
    <location>
        <begin position="21"/>
        <end position="39"/>
    </location>
</feature>
<evidence type="ECO:0000256" key="1">
    <source>
        <dbReference type="ARBA" id="ARBA00022481"/>
    </source>
</evidence>
<reference evidence="3 4" key="1">
    <citation type="submission" date="2018-04" db="EMBL/GenBank/DDBJ databases">
        <title>Genomic Encyclopedia of Type Strains, Phase IV (KMG-IV): sequencing the most valuable type-strain genomes for metagenomic binning, comparative biology and taxonomic classification.</title>
        <authorList>
            <person name="Goeker M."/>
        </authorList>
    </citation>
    <scope>NUCLEOTIDE SEQUENCE [LARGE SCALE GENOMIC DNA]</scope>
    <source>
        <strain evidence="3 4">DSM 14823</strain>
    </source>
</reference>
<comment type="caution">
    <text evidence="3">The sequence shown here is derived from an EMBL/GenBank/DDBJ whole genome shotgun (WGS) entry which is preliminary data.</text>
</comment>
<protein>
    <submittedName>
        <fullName evidence="3">Prepilin-type N-terminal cleavage/methylation domain-containing protein</fullName>
    </submittedName>
</protein>
<accession>A0A2U1ABU1</accession>
<dbReference type="Proteomes" id="UP000245959">
    <property type="component" value="Unassembled WGS sequence"/>
</dbReference>
<dbReference type="RefSeq" id="WP_207776199.1">
    <property type="nucleotide sequence ID" value="NZ_CABMMC010000052.1"/>
</dbReference>
<sequence>MSTKRILPKSRKSAGFTLIELLVVIAIIAILAAMLLPALNKARGSAKKTACLNQIKQMTAMLVVYSTDNNDFFPHDDRNVAWQWKGVFAPWYVPIWDERGNKQWHCTEYVEAEAISNDAGGKLVPTLQITANIAGSSYVWGENAHPYSDGVKISSFRKPSETCAVIEKNWQAKSQHPACTNNLDRSIAWNNTPFYYTGPRRHQGAALIGCVDGHVMTTTENLRGEASNGKLLEMLSGGKEERKW</sequence>
<organism evidence="3 4">
    <name type="scientific">Victivallis vadensis</name>
    <dbReference type="NCBI Taxonomy" id="172901"/>
    <lineage>
        <taxon>Bacteria</taxon>
        <taxon>Pseudomonadati</taxon>
        <taxon>Lentisphaerota</taxon>
        <taxon>Lentisphaeria</taxon>
        <taxon>Victivallales</taxon>
        <taxon>Victivallaceae</taxon>
        <taxon>Victivallis</taxon>
    </lineage>
</organism>
<dbReference type="Gene3D" id="3.30.700.10">
    <property type="entry name" value="Glycoprotein, Type 4 Pilin"/>
    <property type="match status" value="1"/>
</dbReference>
<keyword evidence="2" id="KW-0812">Transmembrane</keyword>
<dbReference type="EMBL" id="QEKH01000055">
    <property type="protein sequence ID" value="PVY32247.1"/>
    <property type="molecule type" value="Genomic_DNA"/>
</dbReference>
<dbReference type="GeneID" id="78297262"/>
<evidence type="ECO:0000256" key="2">
    <source>
        <dbReference type="SAM" id="Phobius"/>
    </source>
</evidence>
<gene>
    <name evidence="3" type="ORF">C8D82_1554</name>
</gene>
<dbReference type="InterPro" id="IPR012902">
    <property type="entry name" value="N_methyl_site"/>
</dbReference>
<name>A0A2U1ABU1_9BACT</name>
<dbReference type="PROSITE" id="PS00409">
    <property type="entry name" value="PROKAR_NTER_METHYL"/>
    <property type="match status" value="1"/>
</dbReference>
<dbReference type="GO" id="GO:0015627">
    <property type="term" value="C:type II protein secretion system complex"/>
    <property type="evidence" value="ECO:0007669"/>
    <property type="project" value="InterPro"/>
</dbReference>
<dbReference type="SUPFAM" id="SSF54523">
    <property type="entry name" value="Pili subunits"/>
    <property type="match status" value="1"/>
</dbReference>
<dbReference type="InterPro" id="IPR045584">
    <property type="entry name" value="Pilin-like"/>
</dbReference>
<dbReference type="Pfam" id="PF07963">
    <property type="entry name" value="N_methyl"/>
    <property type="match status" value="1"/>
</dbReference>
<keyword evidence="2" id="KW-1133">Transmembrane helix</keyword>
<evidence type="ECO:0000313" key="4">
    <source>
        <dbReference type="Proteomes" id="UP000245959"/>
    </source>
</evidence>
<dbReference type="AlphaFoldDB" id="A0A2U1ABU1"/>
<dbReference type="InterPro" id="IPR000983">
    <property type="entry name" value="Bac_GSPG_pilin"/>
</dbReference>
<dbReference type="PANTHER" id="PTHR30093">
    <property type="entry name" value="GENERAL SECRETION PATHWAY PROTEIN G"/>
    <property type="match status" value="1"/>
</dbReference>
<keyword evidence="4" id="KW-1185">Reference proteome</keyword>